<feature type="non-terminal residue" evidence="1">
    <location>
        <position position="1"/>
    </location>
</feature>
<evidence type="ECO:0000313" key="1">
    <source>
        <dbReference type="EMBL" id="CAJ1378699.1"/>
    </source>
</evidence>
<name>A0AA36I215_9DINO</name>
<dbReference type="Proteomes" id="UP001178507">
    <property type="component" value="Unassembled WGS sequence"/>
</dbReference>
<gene>
    <name evidence="1" type="ORF">EVOR1521_LOCUS7171</name>
</gene>
<keyword evidence="2" id="KW-1185">Reference proteome</keyword>
<reference evidence="1" key="1">
    <citation type="submission" date="2023-08" db="EMBL/GenBank/DDBJ databases">
        <authorList>
            <person name="Chen Y."/>
            <person name="Shah S."/>
            <person name="Dougan E. K."/>
            <person name="Thang M."/>
            <person name="Chan C."/>
        </authorList>
    </citation>
    <scope>NUCLEOTIDE SEQUENCE</scope>
</reference>
<accession>A0AA36I215</accession>
<protein>
    <submittedName>
        <fullName evidence="1">Uncharacterized protein</fullName>
    </submittedName>
</protein>
<proteinExistence type="predicted"/>
<sequence>VRRAPQGVDKADYAGRLKHGALVQELERTKQRLLYSKLAGDGPDGGWVSFVSAKGAVLLRREEESEKSVAKQR</sequence>
<feature type="non-terminal residue" evidence="1">
    <location>
        <position position="73"/>
    </location>
</feature>
<dbReference type="AlphaFoldDB" id="A0AA36I215"/>
<comment type="caution">
    <text evidence="1">The sequence shown here is derived from an EMBL/GenBank/DDBJ whole genome shotgun (WGS) entry which is preliminary data.</text>
</comment>
<dbReference type="EMBL" id="CAUJNA010000560">
    <property type="protein sequence ID" value="CAJ1378699.1"/>
    <property type="molecule type" value="Genomic_DNA"/>
</dbReference>
<evidence type="ECO:0000313" key="2">
    <source>
        <dbReference type="Proteomes" id="UP001178507"/>
    </source>
</evidence>
<organism evidence="1 2">
    <name type="scientific">Effrenium voratum</name>
    <dbReference type="NCBI Taxonomy" id="2562239"/>
    <lineage>
        <taxon>Eukaryota</taxon>
        <taxon>Sar</taxon>
        <taxon>Alveolata</taxon>
        <taxon>Dinophyceae</taxon>
        <taxon>Suessiales</taxon>
        <taxon>Symbiodiniaceae</taxon>
        <taxon>Effrenium</taxon>
    </lineage>
</organism>